<comment type="caution">
    <text evidence="7">The sequence shown here is derived from an EMBL/GenBank/DDBJ whole genome shotgun (WGS) entry which is preliminary data.</text>
</comment>
<dbReference type="InterPro" id="IPR050114">
    <property type="entry name" value="UPF0173_UPF0282_UlaG_hydrolase"/>
</dbReference>
<dbReference type="PANTHER" id="PTHR43546">
    <property type="entry name" value="UPF0173 METAL-DEPENDENT HYDROLASE MJ1163-RELATED"/>
    <property type="match status" value="1"/>
</dbReference>
<dbReference type="InterPro" id="IPR036866">
    <property type="entry name" value="RibonucZ/Hydroxyglut_hydro"/>
</dbReference>
<comment type="similarity">
    <text evidence="5">Belongs to the UPF0173 family.</text>
</comment>
<dbReference type="HAMAP" id="MF_00457">
    <property type="entry name" value="UPF0173"/>
    <property type="match status" value="1"/>
</dbReference>
<dbReference type="PANTHER" id="PTHR43546:SF3">
    <property type="entry name" value="UPF0173 METAL-DEPENDENT HYDROLASE MJ1163"/>
    <property type="match status" value="1"/>
</dbReference>
<organism evidence="7 8">
    <name type="scientific">Paenibacillus ferrarius</name>
    <dbReference type="NCBI Taxonomy" id="1469647"/>
    <lineage>
        <taxon>Bacteria</taxon>
        <taxon>Bacillati</taxon>
        <taxon>Bacillota</taxon>
        <taxon>Bacilli</taxon>
        <taxon>Bacillales</taxon>
        <taxon>Paenibacillaceae</taxon>
        <taxon>Paenibacillus</taxon>
    </lineage>
</organism>
<sequence length="229" mass="25193">MNLTFHGQSCIEIRFKEHAIIIDPFLRHNPKAIVKPEDIKVSYILVTHGHNDHLGDSLEIAERNQATIIAPNDLCRYLAFQGAKTHPMGIGGSFEFPFGKIKMTPALHDSSYNPPGTQESIYAGMASGFLIQAEGKTIYHAGDTGLFGDMQLIGNLHNIDLAFLPIGDNFTMGPSDAVIAARFLQAKMVIPMHYDTFPIIEQDPHAFVQSLSSEGIKGQVMEPGQSLEF</sequence>
<proteinExistence type="inferred from homology"/>
<gene>
    <name evidence="7" type="ORF">BC351_25285</name>
</gene>
<name>A0A1V4HJQ0_9BACL</name>
<dbReference type="STRING" id="1469647.BC351_25285"/>
<dbReference type="EMBL" id="MBTG01000013">
    <property type="protein sequence ID" value="OPH57186.1"/>
    <property type="molecule type" value="Genomic_DNA"/>
</dbReference>
<reference evidence="8" key="1">
    <citation type="submission" date="2016-07" db="EMBL/GenBank/DDBJ databases">
        <authorList>
            <person name="Florea S."/>
            <person name="Webb J.S."/>
            <person name="Jaromczyk J."/>
            <person name="Schardl C.L."/>
        </authorList>
    </citation>
    <scope>NUCLEOTIDE SEQUENCE [LARGE SCALE GENOMIC DNA]</scope>
    <source>
        <strain evidence="8">CY1</strain>
    </source>
</reference>
<evidence type="ECO:0000313" key="7">
    <source>
        <dbReference type="EMBL" id="OPH57186.1"/>
    </source>
</evidence>
<evidence type="ECO:0000256" key="2">
    <source>
        <dbReference type="ARBA" id="ARBA00034221"/>
    </source>
</evidence>
<evidence type="ECO:0000256" key="4">
    <source>
        <dbReference type="ARBA" id="ARBA00048505"/>
    </source>
</evidence>
<evidence type="ECO:0000256" key="5">
    <source>
        <dbReference type="HAMAP-Rule" id="MF_00457"/>
    </source>
</evidence>
<protein>
    <recommendedName>
        <fullName evidence="5">UPF0173 metal-dependent hydrolase BC351_25285</fullName>
    </recommendedName>
</protein>
<dbReference type="InterPro" id="IPR022877">
    <property type="entry name" value="UPF0173"/>
</dbReference>
<keyword evidence="1 5" id="KW-0378">Hydrolase</keyword>
<evidence type="ECO:0000256" key="3">
    <source>
        <dbReference type="ARBA" id="ARBA00034301"/>
    </source>
</evidence>
<accession>A0A1V4HJQ0</accession>
<dbReference type="AlphaFoldDB" id="A0A1V4HJQ0"/>
<dbReference type="GO" id="GO:0016787">
    <property type="term" value="F:hydrolase activity"/>
    <property type="evidence" value="ECO:0007669"/>
    <property type="project" value="UniProtKB-UniRule"/>
</dbReference>
<comment type="catalytic activity">
    <reaction evidence="4">
        <text>3',5'-cyclic UMP + H2O = UMP + H(+)</text>
        <dbReference type="Rhea" id="RHEA:70575"/>
        <dbReference type="ChEBI" id="CHEBI:15377"/>
        <dbReference type="ChEBI" id="CHEBI:15378"/>
        <dbReference type="ChEBI" id="CHEBI:57865"/>
        <dbReference type="ChEBI" id="CHEBI:184387"/>
    </reaction>
    <physiologicalReaction direction="left-to-right" evidence="4">
        <dbReference type="Rhea" id="RHEA:70576"/>
    </physiologicalReaction>
</comment>
<dbReference type="Pfam" id="PF12706">
    <property type="entry name" value="Lactamase_B_2"/>
    <property type="match status" value="1"/>
</dbReference>
<keyword evidence="8" id="KW-1185">Reference proteome</keyword>
<dbReference type="NCBIfam" id="NF001911">
    <property type="entry name" value="PRK00685.1"/>
    <property type="match status" value="1"/>
</dbReference>
<feature type="domain" description="Metallo-beta-lactamase" evidence="6">
    <location>
        <begin position="7"/>
        <end position="193"/>
    </location>
</feature>
<dbReference type="InterPro" id="IPR001279">
    <property type="entry name" value="Metallo-B-lactamas"/>
</dbReference>
<dbReference type="SMART" id="SM00849">
    <property type="entry name" value="Lactamase_B"/>
    <property type="match status" value="1"/>
</dbReference>
<evidence type="ECO:0000256" key="1">
    <source>
        <dbReference type="ARBA" id="ARBA00022801"/>
    </source>
</evidence>
<dbReference type="Proteomes" id="UP000190626">
    <property type="component" value="Unassembled WGS sequence"/>
</dbReference>
<evidence type="ECO:0000313" key="8">
    <source>
        <dbReference type="Proteomes" id="UP000190626"/>
    </source>
</evidence>
<dbReference type="RefSeq" id="WP_079413729.1">
    <property type="nucleotide sequence ID" value="NZ_MBTG01000013.1"/>
</dbReference>
<dbReference type="Gene3D" id="3.60.15.10">
    <property type="entry name" value="Ribonuclease Z/Hydroxyacylglutathione hydrolase-like"/>
    <property type="match status" value="1"/>
</dbReference>
<comment type="function">
    <text evidence="3">Counteracts the endogenous Pycsar antiviral defense system. Phosphodiesterase that enables metal-dependent hydrolysis of host cyclic nucleotide Pycsar defense signals such as cCMP and cUMP.</text>
</comment>
<dbReference type="SUPFAM" id="SSF56281">
    <property type="entry name" value="Metallo-hydrolase/oxidoreductase"/>
    <property type="match status" value="1"/>
</dbReference>
<dbReference type="OrthoDB" id="9789133at2"/>
<comment type="catalytic activity">
    <reaction evidence="2">
        <text>3',5'-cyclic CMP + H2O = CMP + H(+)</text>
        <dbReference type="Rhea" id="RHEA:72675"/>
        <dbReference type="ChEBI" id="CHEBI:15377"/>
        <dbReference type="ChEBI" id="CHEBI:15378"/>
        <dbReference type="ChEBI" id="CHEBI:58003"/>
        <dbReference type="ChEBI" id="CHEBI:60377"/>
    </reaction>
    <physiologicalReaction direction="left-to-right" evidence="2">
        <dbReference type="Rhea" id="RHEA:72676"/>
    </physiologicalReaction>
</comment>
<evidence type="ECO:0000259" key="6">
    <source>
        <dbReference type="SMART" id="SM00849"/>
    </source>
</evidence>